<reference evidence="1 2" key="1">
    <citation type="journal article" date="2011" name="J. Bacteriol.">
        <title>Draft Genome Sequence of Gordonia neofelifaecis NRRL B-59395, a Cholesterol-Degrading Actinomycete.</title>
        <authorList>
            <person name="Ge F."/>
            <person name="Li W."/>
            <person name="Chen G."/>
            <person name="Liu Y."/>
            <person name="Zhang G."/>
            <person name="Yong B."/>
            <person name="Wang Q."/>
            <person name="Wang N."/>
            <person name="Huang Z."/>
            <person name="Li W."/>
            <person name="Wang J."/>
            <person name="Wu C."/>
            <person name="Xie Q."/>
            <person name="Liu G."/>
        </authorList>
    </citation>
    <scope>NUCLEOTIDE SEQUENCE [LARGE SCALE GENOMIC DNA]</scope>
    <source>
        <strain evidence="1 2">NRRL B-59395</strain>
    </source>
</reference>
<sequence>MLRAADLEEVSDGAGFDDADAAAGVRLVVGALAVLDRVELLEAVDDVDVVVGTVLNGRLMVSK</sequence>
<protein>
    <submittedName>
        <fullName evidence="1">Uncharacterized protein</fullName>
    </submittedName>
</protein>
<dbReference type="Proteomes" id="UP000035065">
    <property type="component" value="Unassembled WGS sequence"/>
</dbReference>
<proteinExistence type="predicted"/>
<keyword evidence="2" id="KW-1185">Reference proteome</keyword>
<evidence type="ECO:0000313" key="1">
    <source>
        <dbReference type="EMBL" id="EGD54439.1"/>
    </source>
</evidence>
<gene>
    <name evidence="1" type="ORF">SCNU_14194</name>
</gene>
<organism evidence="1 2">
    <name type="scientific">Gordonia neofelifaecis NRRL B-59395</name>
    <dbReference type="NCBI Taxonomy" id="644548"/>
    <lineage>
        <taxon>Bacteria</taxon>
        <taxon>Bacillati</taxon>
        <taxon>Actinomycetota</taxon>
        <taxon>Actinomycetes</taxon>
        <taxon>Mycobacteriales</taxon>
        <taxon>Gordoniaceae</taxon>
        <taxon>Gordonia</taxon>
    </lineage>
</organism>
<evidence type="ECO:0000313" key="2">
    <source>
        <dbReference type="Proteomes" id="UP000035065"/>
    </source>
</evidence>
<comment type="caution">
    <text evidence="1">The sequence shown here is derived from an EMBL/GenBank/DDBJ whole genome shotgun (WGS) entry which is preliminary data.</text>
</comment>
<dbReference type="AlphaFoldDB" id="F1YLP5"/>
<name>F1YLP5_9ACTN</name>
<accession>F1YLP5</accession>
<dbReference type="EMBL" id="AEUD01000012">
    <property type="protein sequence ID" value="EGD54439.1"/>
    <property type="molecule type" value="Genomic_DNA"/>
</dbReference>